<reference evidence="2" key="2">
    <citation type="submission" date="2020-09" db="EMBL/GenBank/DDBJ databases">
        <authorList>
            <person name="Sun Q."/>
            <person name="Zhou Y."/>
        </authorList>
    </citation>
    <scope>NUCLEOTIDE SEQUENCE</scope>
    <source>
        <strain evidence="2">CGMCC 1.12987</strain>
    </source>
</reference>
<dbReference type="InterPro" id="IPR035959">
    <property type="entry name" value="RutC-like_sf"/>
</dbReference>
<dbReference type="FunFam" id="3.30.1330.40:FF:000001">
    <property type="entry name" value="L-PSP family endoribonuclease"/>
    <property type="match status" value="1"/>
</dbReference>
<dbReference type="InterPro" id="IPR006175">
    <property type="entry name" value="YjgF/YER057c/UK114"/>
</dbReference>
<proteinExistence type="inferred from homology"/>
<evidence type="ECO:0000313" key="2">
    <source>
        <dbReference type="EMBL" id="GGG24561.1"/>
    </source>
</evidence>
<gene>
    <name evidence="2" type="ORF">GCM10010916_46350</name>
</gene>
<dbReference type="RefSeq" id="WP_188533469.1">
    <property type="nucleotide sequence ID" value="NZ_BMGR01000021.1"/>
</dbReference>
<dbReference type="PANTHER" id="PTHR11803">
    <property type="entry name" value="2-IMINOBUTANOATE/2-IMINOPROPANOATE DEAMINASE RIDA"/>
    <property type="match status" value="1"/>
</dbReference>
<dbReference type="InterPro" id="IPR006056">
    <property type="entry name" value="RidA"/>
</dbReference>
<dbReference type="Pfam" id="PF01042">
    <property type="entry name" value="Ribonuc_L-PSP"/>
    <property type="match status" value="1"/>
</dbReference>
<comment type="similarity">
    <text evidence="1">Belongs to the RutC family.</text>
</comment>
<evidence type="ECO:0000313" key="3">
    <source>
        <dbReference type="Proteomes" id="UP000644756"/>
    </source>
</evidence>
<name>A0A917LHQ8_9BACL</name>
<evidence type="ECO:0000256" key="1">
    <source>
        <dbReference type="ARBA" id="ARBA00010552"/>
    </source>
</evidence>
<reference evidence="2" key="1">
    <citation type="journal article" date="2014" name="Int. J. Syst. Evol. Microbiol.">
        <title>Complete genome sequence of Corynebacterium casei LMG S-19264T (=DSM 44701T), isolated from a smear-ripened cheese.</title>
        <authorList>
            <consortium name="US DOE Joint Genome Institute (JGI-PGF)"/>
            <person name="Walter F."/>
            <person name="Albersmeier A."/>
            <person name="Kalinowski J."/>
            <person name="Ruckert C."/>
        </authorList>
    </citation>
    <scope>NUCLEOTIDE SEQUENCE</scope>
    <source>
        <strain evidence="2">CGMCC 1.12987</strain>
    </source>
</reference>
<dbReference type="Gene3D" id="3.30.1330.40">
    <property type="entry name" value="RutC-like"/>
    <property type="match status" value="1"/>
</dbReference>
<dbReference type="CDD" id="cd00448">
    <property type="entry name" value="YjgF_YER057c_UK114_family"/>
    <property type="match status" value="1"/>
</dbReference>
<dbReference type="Proteomes" id="UP000644756">
    <property type="component" value="Unassembled WGS sequence"/>
</dbReference>
<dbReference type="SUPFAM" id="SSF55298">
    <property type="entry name" value="YjgF-like"/>
    <property type="match status" value="1"/>
</dbReference>
<dbReference type="GO" id="GO:0005829">
    <property type="term" value="C:cytosol"/>
    <property type="evidence" value="ECO:0007669"/>
    <property type="project" value="TreeGrafter"/>
</dbReference>
<accession>A0A917LHQ8</accession>
<protein>
    <submittedName>
        <fullName evidence="2">Reactive intermediate/imine deaminase</fullName>
    </submittedName>
</protein>
<comment type="caution">
    <text evidence="2">The sequence shown here is derived from an EMBL/GenBank/DDBJ whole genome shotgun (WGS) entry which is preliminary data.</text>
</comment>
<dbReference type="NCBIfam" id="TIGR00004">
    <property type="entry name" value="Rid family detoxifying hydrolase"/>
    <property type="match status" value="1"/>
</dbReference>
<dbReference type="PROSITE" id="PS01094">
    <property type="entry name" value="UPF0076"/>
    <property type="match status" value="1"/>
</dbReference>
<dbReference type="AlphaFoldDB" id="A0A917LHQ8"/>
<dbReference type="PANTHER" id="PTHR11803:SF58">
    <property type="entry name" value="PROTEIN HMF1-RELATED"/>
    <property type="match status" value="1"/>
</dbReference>
<sequence>MKETLKMVSTDQAPAAIGPYSQAIRLGSLLFTSGQIPLGLDGQVVEGGVEEQTHQVFRNLQAVLAAEGATLSDVVKATVFIKDMNQFGVINSIYAAYFGDHKPARSTVEVARLPKDVLVEIELIASIAVE</sequence>
<organism evidence="2 3">
    <name type="scientific">Paenibacillus abyssi</name>
    <dbReference type="NCBI Taxonomy" id="1340531"/>
    <lineage>
        <taxon>Bacteria</taxon>
        <taxon>Bacillati</taxon>
        <taxon>Bacillota</taxon>
        <taxon>Bacilli</taxon>
        <taxon>Bacillales</taxon>
        <taxon>Paenibacillaceae</taxon>
        <taxon>Paenibacillus</taxon>
    </lineage>
</organism>
<dbReference type="EMBL" id="BMGR01000021">
    <property type="protein sequence ID" value="GGG24561.1"/>
    <property type="molecule type" value="Genomic_DNA"/>
</dbReference>
<keyword evidence="3" id="KW-1185">Reference proteome</keyword>
<dbReference type="InterPro" id="IPR019897">
    <property type="entry name" value="RidA_CS"/>
</dbReference>
<dbReference type="GO" id="GO:0019239">
    <property type="term" value="F:deaminase activity"/>
    <property type="evidence" value="ECO:0007669"/>
    <property type="project" value="TreeGrafter"/>
</dbReference>